<dbReference type="GO" id="GO:0008360">
    <property type="term" value="P:regulation of cell shape"/>
    <property type="evidence" value="ECO:0007669"/>
    <property type="project" value="UniProtKB-KW"/>
</dbReference>
<evidence type="ECO:0000256" key="4">
    <source>
        <dbReference type="ARBA" id="ARBA00022741"/>
    </source>
</evidence>
<comment type="similarity">
    <text evidence="10">Belongs to the MurCDEF family. MurF subfamily.</text>
</comment>
<evidence type="ECO:0000256" key="11">
    <source>
        <dbReference type="RuleBase" id="RU004136"/>
    </source>
</evidence>
<dbReference type="Gene3D" id="3.40.1190.10">
    <property type="entry name" value="Mur-like, catalytic domain"/>
    <property type="match status" value="1"/>
</dbReference>
<dbReference type="PATRIC" id="fig|1249627.3.peg.1679"/>
<dbReference type="NCBIfam" id="TIGR01143">
    <property type="entry name" value="murF"/>
    <property type="match status" value="1"/>
</dbReference>
<gene>
    <name evidence="10" type="primary">murF</name>
    <name evidence="15" type="ORF">D779_1229</name>
</gene>
<dbReference type="GO" id="GO:0005524">
    <property type="term" value="F:ATP binding"/>
    <property type="evidence" value="ECO:0007669"/>
    <property type="project" value="UniProtKB-UniRule"/>
</dbReference>
<dbReference type="SUPFAM" id="SSF53623">
    <property type="entry name" value="MurD-like peptide ligases, catalytic domain"/>
    <property type="match status" value="1"/>
</dbReference>
<dbReference type="EC" id="6.3.2.10" evidence="10 11"/>
<evidence type="ECO:0000256" key="1">
    <source>
        <dbReference type="ARBA" id="ARBA00022490"/>
    </source>
</evidence>
<evidence type="ECO:0000313" key="16">
    <source>
        <dbReference type="Proteomes" id="UP000019460"/>
    </source>
</evidence>
<name>W9VHG3_9GAMM</name>
<dbReference type="UniPathway" id="UPA00219"/>
<dbReference type="InterPro" id="IPR005863">
    <property type="entry name" value="UDP-N-AcMur_synth"/>
</dbReference>
<reference evidence="15 16" key="1">
    <citation type="submission" date="2012-11" db="EMBL/GenBank/DDBJ databases">
        <title>Genome assembly of Thiorhodococcus sp. AK35.</title>
        <authorList>
            <person name="Nupur N."/>
            <person name="Khatri I."/>
            <person name="Subramanian S."/>
            <person name="Pinnaka A."/>
        </authorList>
    </citation>
    <scope>NUCLEOTIDE SEQUENCE [LARGE SCALE GENOMIC DNA]</scope>
    <source>
        <strain evidence="15 16">AK35</strain>
    </source>
</reference>
<dbReference type="InterPro" id="IPR036615">
    <property type="entry name" value="Mur_ligase_C_dom_sf"/>
</dbReference>
<dbReference type="InterPro" id="IPR051046">
    <property type="entry name" value="MurCDEF_CellWall_CoF430Synth"/>
</dbReference>
<dbReference type="Pfam" id="PF02875">
    <property type="entry name" value="Mur_ligase_C"/>
    <property type="match status" value="1"/>
</dbReference>
<dbReference type="GO" id="GO:0071555">
    <property type="term" value="P:cell wall organization"/>
    <property type="evidence" value="ECO:0007669"/>
    <property type="project" value="UniProtKB-KW"/>
</dbReference>
<evidence type="ECO:0000256" key="9">
    <source>
        <dbReference type="ARBA" id="ARBA00023316"/>
    </source>
</evidence>
<evidence type="ECO:0000256" key="2">
    <source>
        <dbReference type="ARBA" id="ARBA00022598"/>
    </source>
</evidence>
<evidence type="ECO:0000256" key="6">
    <source>
        <dbReference type="ARBA" id="ARBA00022960"/>
    </source>
</evidence>
<keyword evidence="6 10" id="KW-0133">Cell shape</keyword>
<evidence type="ECO:0000256" key="7">
    <source>
        <dbReference type="ARBA" id="ARBA00022984"/>
    </source>
</evidence>
<feature type="domain" description="Mur ligase central" evidence="14">
    <location>
        <begin position="110"/>
        <end position="303"/>
    </location>
</feature>
<dbReference type="InterPro" id="IPR035911">
    <property type="entry name" value="MurE/MurF_N"/>
</dbReference>
<dbReference type="PANTHER" id="PTHR43024:SF1">
    <property type="entry name" value="UDP-N-ACETYLMURAMOYL-TRIPEPTIDE--D-ALANYL-D-ALANINE LIGASE"/>
    <property type="match status" value="1"/>
</dbReference>
<dbReference type="GO" id="GO:0047480">
    <property type="term" value="F:UDP-N-acetylmuramoyl-tripeptide-D-alanyl-D-alanine ligase activity"/>
    <property type="evidence" value="ECO:0007669"/>
    <property type="project" value="UniProtKB-UniRule"/>
</dbReference>
<comment type="caution">
    <text evidence="15">The sequence shown here is derived from an EMBL/GenBank/DDBJ whole genome shotgun (WGS) entry which is preliminary data.</text>
</comment>
<dbReference type="SUPFAM" id="SSF53244">
    <property type="entry name" value="MurD-like peptide ligases, peptide-binding domain"/>
    <property type="match status" value="1"/>
</dbReference>
<dbReference type="HAMAP" id="MF_02019">
    <property type="entry name" value="MurF"/>
    <property type="match status" value="1"/>
</dbReference>
<evidence type="ECO:0000259" key="12">
    <source>
        <dbReference type="Pfam" id="PF01225"/>
    </source>
</evidence>
<dbReference type="GO" id="GO:0005737">
    <property type="term" value="C:cytoplasm"/>
    <property type="evidence" value="ECO:0007669"/>
    <property type="project" value="UniProtKB-SubCell"/>
</dbReference>
<comment type="pathway">
    <text evidence="10 11">Cell wall biogenesis; peptidoglycan biosynthesis.</text>
</comment>
<dbReference type="GO" id="GO:0051301">
    <property type="term" value="P:cell division"/>
    <property type="evidence" value="ECO:0007669"/>
    <property type="project" value="UniProtKB-KW"/>
</dbReference>
<feature type="domain" description="Mur ligase N-terminal catalytic" evidence="12">
    <location>
        <begin position="29"/>
        <end position="77"/>
    </location>
</feature>
<proteinExistence type="inferred from homology"/>
<evidence type="ECO:0000256" key="8">
    <source>
        <dbReference type="ARBA" id="ARBA00023306"/>
    </source>
</evidence>
<dbReference type="InterPro" id="IPR000713">
    <property type="entry name" value="Mur_ligase_N"/>
</dbReference>
<keyword evidence="9 10" id="KW-0961">Cell wall biogenesis/degradation</keyword>
<dbReference type="InterPro" id="IPR004101">
    <property type="entry name" value="Mur_ligase_C"/>
</dbReference>
<dbReference type="AlphaFoldDB" id="W9VHG3"/>
<dbReference type="Pfam" id="PF08245">
    <property type="entry name" value="Mur_ligase_M"/>
    <property type="match status" value="1"/>
</dbReference>
<dbReference type="GO" id="GO:0008766">
    <property type="term" value="F:UDP-N-acetylmuramoylalanyl-D-glutamyl-2,6-diaminopimelate-D-alanyl-D-alanine ligase activity"/>
    <property type="evidence" value="ECO:0007669"/>
    <property type="project" value="RHEA"/>
</dbReference>
<keyword evidence="4 10" id="KW-0547">Nucleotide-binding</keyword>
<dbReference type="GO" id="GO:0009252">
    <property type="term" value="P:peptidoglycan biosynthetic process"/>
    <property type="evidence" value="ECO:0007669"/>
    <property type="project" value="UniProtKB-UniRule"/>
</dbReference>
<keyword evidence="7 10" id="KW-0573">Peptidoglycan synthesis</keyword>
<comment type="function">
    <text evidence="10 11">Involved in cell wall formation. Catalyzes the final step in the synthesis of UDP-N-acetylmuramoyl-pentapeptide, the precursor of murein.</text>
</comment>
<dbReference type="PANTHER" id="PTHR43024">
    <property type="entry name" value="UDP-N-ACETYLMURAMOYL-TRIPEPTIDE--D-ALANYL-D-ALANINE LIGASE"/>
    <property type="match status" value="1"/>
</dbReference>
<protein>
    <recommendedName>
        <fullName evidence="10 11">UDP-N-acetylmuramoyl-tripeptide--D-alanyl-D-alanine ligase</fullName>
        <ecNumber evidence="10 11">6.3.2.10</ecNumber>
    </recommendedName>
    <alternativeName>
        <fullName evidence="10">D-alanyl-D-alanine-adding enzyme</fullName>
    </alternativeName>
</protein>
<keyword evidence="5 10" id="KW-0067">ATP-binding</keyword>
<dbReference type="InterPro" id="IPR013221">
    <property type="entry name" value="Mur_ligase_cen"/>
</dbReference>
<evidence type="ECO:0000256" key="5">
    <source>
        <dbReference type="ARBA" id="ARBA00022840"/>
    </source>
</evidence>
<dbReference type="Gene3D" id="3.40.1390.10">
    <property type="entry name" value="MurE/MurF, N-terminal domain"/>
    <property type="match status" value="1"/>
</dbReference>
<keyword evidence="16" id="KW-1185">Reference proteome</keyword>
<sequence length="460" mass="48377">MAGGTSLMWTLAEAVARAGGALQGADLAFTGVGTDSRADCSGQLFIALRGERFDGHLYVEAAKRAGAVAAMVDHPLDLDLPQWVVPDTRLGLGRLAAAWRDRFRGRIVAVTGSNGKTTVKEMLAAILGRAGRVRATRGNLNNDIGMPLTLLQARDEDYLVLEMGANHHGEIGYMTDIARPDVALITNAGRAHLEGFGSLEGVARAKGEIARGLSPGGTFVVAGDSPFIGLWRELAGERSLFSFGMEPGASDLSADPGSVSVAWDEEGFRTRFTALRGGAKIPVQLRLAGRHNVRNALAAASAALALGVEVERIQEGLVGLLPVKGRLCPRSCSGLSLIDDTYNANPDSIAAAVQVLMDLDGRRWLVLGDLGELGADSAQLHREIGAMALDAGVDRLATVGTLTAGASEAFGPGARHFSEQGALIQYLRSELGPEDRILVKGSRTARMELVVEALCAEVGR</sequence>
<feature type="domain" description="Mur ligase C-terminal" evidence="13">
    <location>
        <begin position="330"/>
        <end position="443"/>
    </location>
</feature>
<dbReference type="Proteomes" id="UP000019460">
    <property type="component" value="Unassembled WGS sequence"/>
</dbReference>
<comment type="catalytic activity">
    <reaction evidence="10 11">
        <text>D-alanyl-D-alanine + UDP-N-acetyl-alpha-D-muramoyl-L-alanyl-gamma-D-glutamyl-meso-2,6-diaminopimelate + ATP = UDP-N-acetyl-alpha-D-muramoyl-L-alanyl-gamma-D-glutamyl-meso-2,6-diaminopimeloyl-D-alanyl-D-alanine + ADP + phosphate + H(+)</text>
        <dbReference type="Rhea" id="RHEA:28374"/>
        <dbReference type="ChEBI" id="CHEBI:15378"/>
        <dbReference type="ChEBI" id="CHEBI:30616"/>
        <dbReference type="ChEBI" id="CHEBI:43474"/>
        <dbReference type="ChEBI" id="CHEBI:57822"/>
        <dbReference type="ChEBI" id="CHEBI:61386"/>
        <dbReference type="ChEBI" id="CHEBI:83905"/>
        <dbReference type="ChEBI" id="CHEBI:456216"/>
        <dbReference type="EC" id="6.3.2.10"/>
    </reaction>
</comment>
<keyword evidence="1 10" id="KW-0963">Cytoplasm</keyword>
<comment type="subcellular location">
    <subcellularLocation>
        <location evidence="10 11">Cytoplasm</location>
    </subcellularLocation>
</comment>
<keyword evidence="8 10" id="KW-0131">Cell cycle</keyword>
<dbReference type="SUPFAM" id="SSF63418">
    <property type="entry name" value="MurE/MurF N-terminal domain"/>
    <property type="match status" value="1"/>
</dbReference>
<evidence type="ECO:0000256" key="3">
    <source>
        <dbReference type="ARBA" id="ARBA00022618"/>
    </source>
</evidence>
<dbReference type="EMBL" id="AONC01000025">
    <property type="protein sequence ID" value="EXJ15487.1"/>
    <property type="molecule type" value="Genomic_DNA"/>
</dbReference>
<dbReference type="eggNOG" id="COG0770">
    <property type="taxonomic scope" value="Bacteria"/>
</dbReference>
<accession>W9VHG3</accession>
<dbReference type="STRING" id="1249627.D779_1229"/>
<feature type="binding site" evidence="10">
    <location>
        <begin position="112"/>
        <end position="118"/>
    </location>
    <ligand>
        <name>ATP</name>
        <dbReference type="ChEBI" id="CHEBI:30616"/>
    </ligand>
</feature>
<evidence type="ECO:0000313" key="15">
    <source>
        <dbReference type="EMBL" id="EXJ15487.1"/>
    </source>
</evidence>
<keyword evidence="3 10" id="KW-0132">Cell division</keyword>
<evidence type="ECO:0000259" key="13">
    <source>
        <dbReference type="Pfam" id="PF02875"/>
    </source>
</evidence>
<keyword evidence="2 10" id="KW-0436">Ligase</keyword>
<dbReference type="Pfam" id="PF01225">
    <property type="entry name" value="Mur_ligase"/>
    <property type="match status" value="1"/>
</dbReference>
<dbReference type="InterPro" id="IPR036565">
    <property type="entry name" value="Mur-like_cat_sf"/>
</dbReference>
<evidence type="ECO:0000256" key="10">
    <source>
        <dbReference type="HAMAP-Rule" id="MF_02019"/>
    </source>
</evidence>
<organism evidence="15 16">
    <name type="scientific">Imhoffiella purpurea</name>
    <dbReference type="NCBI Taxonomy" id="1249627"/>
    <lineage>
        <taxon>Bacteria</taxon>
        <taxon>Pseudomonadati</taxon>
        <taxon>Pseudomonadota</taxon>
        <taxon>Gammaproteobacteria</taxon>
        <taxon>Chromatiales</taxon>
        <taxon>Chromatiaceae</taxon>
        <taxon>Imhoffiella</taxon>
    </lineage>
</organism>
<dbReference type="Gene3D" id="3.90.190.20">
    <property type="entry name" value="Mur ligase, C-terminal domain"/>
    <property type="match status" value="1"/>
</dbReference>
<evidence type="ECO:0000259" key="14">
    <source>
        <dbReference type="Pfam" id="PF08245"/>
    </source>
</evidence>